<dbReference type="Pfam" id="PF00443">
    <property type="entry name" value="UCH"/>
    <property type="match status" value="1"/>
</dbReference>
<dbReference type="AGR" id="Xenbase:XB-GENE-17343800"/>
<protein>
    <submittedName>
        <fullName evidence="3">Ubl carboxyl-terminal hydrolase 18</fullName>
    </submittedName>
</protein>
<dbReference type="GO" id="GO:0004843">
    <property type="term" value="F:cysteine-type deubiquitinase activity"/>
    <property type="evidence" value="ECO:0000318"/>
    <property type="project" value="GO_Central"/>
</dbReference>
<evidence type="ECO:0000313" key="2">
    <source>
        <dbReference type="Proteomes" id="UP000186698"/>
    </source>
</evidence>
<dbReference type="GO" id="GO:0016579">
    <property type="term" value="P:protein deubiquitination"/>
    <property type="evidence" value="ECO:0007669"/>
    <property type="project" value="InterPro"/>
</dbReference>
<evidence type="ECO:0000313" key="3">
    <source>
        <dbReference type="RefSeq" id="XP_018096398.1"/>
    </source>
</evidence>
<dbReference type="GeneID" id="108704385"/>
<evidence type="ECO:0000259" key="1">
    <source>
        <dbReference type="PROSITE" id="PS50235"/>
    </source>
</evidence>
<dbReference type="OrthoDB" id="292964at2759"/>
<gene>
    <name evidence="3 4" type="primary">usp18.L</name>
</gene>
<dbReference type="GO" id="GO:0005829">
    <property type="term" value="C:cytosol"/>
    <property type="evidence" value="ECO:0000318"/>
    <property type="project" value="GO_Central"/>
</dbReference>
<evidence type="ECO:0000313" key="4">
    <source>
        <dbReference type="Xenbase" id="XB-GENE-17343800"/>
    </source>
</evidence>
<dbReference type="InterPro" id="IPR028889">
    <property type="entry name" value="USP"/>
</dbReference>
<keyword evidence="2" id="KW-1185">Reference proteome</keyword>
<name>A0A8J0U793_XENLA</name>
<reference evidence="3" key="1">
    <citation type="submission" date="2025-08" db="UniProtKB">
        <authorList>
            <consortium name="RefSeq"/>
        </authorList>
    </citation>
    <scope>IDENTIFICATION</scope>
    <source>
        <strain evidence="3">J_2021</strain>
        <tissue evidence="3">Erythrocytes</tissue>
    </source>
</reference>
<dbReference type="SUPFAM" id="SSF54001">
    <property type="entry name" value="Cysteine proteinases"/>
    <property type="match status" value="1"/>
</dbReference>
<dbReference type="RefSeq" id="XP_018096398.1">
    <property type="nucleotide sequence ID" value="XM_018240909.2"/>
</dbReference>
<dbReference type="FunFam" id="3.90.70.10:FF:000167">
    <property type="entry name" value="Ubiquitin specific peptidase 18"/>
    <property type="match status" value="1"/>
</dbReference>
<dbReference type="AlphaFoldDB" id="A0A8J0U793"/>
<dbReference type="GO" id="GO:0031647">
    <property type="term" value="P:regulation of protein stability"/>
    <property type="evidence" value="ECO:0000318"/>
    <property type="project" value="GO_Central"/>
</dbReference>
<dbReference type="PROSITE" id="PS50235">
    <property type="entry name" value="USP_3"/>
    <property type="match status" value="1"/>
</dbReference>
<proteinExistence type="predicted"/>
<keyword evidence="3" id="KW-0378">Hydrolase</keyword>
<dbReference type="PANTHER" id="PTHR24006">
    <property type="entry name" value="UBIQUITIN CARBOXYL-TERMINAL HYDROLASE"/>
    <property type="match status" value="1"/>
</dbReference>
<dbReference type="GO" id="GO:0005634">
    <property type="term" value="C:nucleus"/>
    <property type="evidence" value="ECO:0000318"/>
    <property type="project" value="GO_Central"/>
</dbReference>
<dbReference type="Xenbase" id="XB-GENE-17343800">
    <property type="gene designation" value="usp18.L"/>
</dbReference>
<dbReference type="Gene3D" id="3.90.70.10">
    <property type="entry name" value="Cysteine proteinases"/>
    <property type="match status" value="1"/>
</dbReference>
<sequence length="365" mass="41706">MQDDGYASCSFFLEEEEANEAGQAQAASVPVEPLSYSGGRFKNGAVGLCNLGVTNCLNSLLQTLYMNQHFTDILCGIGRPNHKIPAEKRLPYQLLALFEEMQNSKEDAVAPYGFIHCLQTLDIRLCEQHDAADLLFVLWNLLLHQMPHPHLAKRLRALYGIKLKEYTTCHKCSHEKSSDLEVLTIPLPVPYSKYHRTLPLQRALWRFFKPHETSEENKSFCPKCEENTAGQRVLRFLSLPQTLTIHLKRISKRKSTHLEKINRTLSFPSSLDLSDVLDQEQFPEQEHAQSEFKYRLFAVIAHSGTASFGYYCAYVNSSKDQKWYSFNDSSICKVSWDDVKCTYGNMDFHFGATACLLVYIQGEEN</sequence>
<dbReference type="KEGG" id="xla:108704385"/>
<dbReference type="InterPro" id="IPR001394">
    <property type="entry name" value="Peptidase_C19_UCH"/>
</dbReference>
<feature type="domain" description="USP" evidence="1">
    <location>
        <begin position="46"/>
        <end position="352"/>
    </location>
</feature>
<dbReference type="PANTHER" id="PTHR24006:SF796">
    <property type="entry name" value="UBL CARBOXYL-TERMINAL HYDROLASE 18-RELATED"/>
    <property type="match status" value="1"/>
</dbReference>
<organism evidence="2 3">
    <name type="scientific">Xenopus laevis</name>
    <name type="common">African clawed frog</name>
    <dbReference type="NCBI Taxonomy" id="8355"/>
    <lineage>
        <taxon>Eukaryota</taxon>
        <taxon>Metazoa</taxon>
        <taxon>Chordata</taxon>
        <taxon>Craniata</taxon>
        <taxon>Vertebrata</taxon>
        <taxon>Euteleostomi</taxon>
        <taxon>Amphibia</taxon>
        <taxon>Batrachia</taxon>
        <taxon>Anura</taxon>
        <taxon>Pipoidea</taxon>
        <taxon>Pipidae</taxon>
        <taxon>Xenopodinae</taxon>
        <taxon>Xenopus</taxon>
        <taxon>Xenopus</taxon>
    </lineage>
</organism>
<dbReference type="InterPro" id="IPR038765">
    <property type="entry name" value="Papain-like_cys_pep_sf"/>
</dbReference>
<dbReference type="CTD" id="108704385"/>
<dbReference type="InterPro" id="IPR050164">
    <property type="entry name" value="Peptidase_C19"/>
</dbReference>
<dbReference type="Proteomes" id="UP000186698">
    <property type="component" value="Chromosome 3L"/>
</dbReference>
<accession>A0A8J0U793</accession>